<dbReference type="InterPro" id="IPR029025">
    <property type="entry name" value="T3SS_substrate_exporter_C"/>
</dbReference>
<keyword evidence="4" id="KW-1185">Reference proteome</keyword>
<proteinExistence type="inferred from homology"/>
<dbReference type="SUPFAM" id="SSF160544">
    <property type="entry name" value="EscU C-terminal domain-like"/>
    <property type="match status" value="1"/>
</dbReference>
<keyword evidence="3" id="KW-0282">Flagellum</keyword>
<sequence length="110" mass="11988">MPPPRPVDPDNPIDPSTGPSGQPVKPTPMQHAVALSYHSGMTAPTVVAKGKGLVAEEIIRRAQEHGIYVHESAELVAMLMQLDLDGRIPPELYIAVAELLAWLYRLESKN</sequence>
<dbReference type="AlphaFoldDB" id="A0A1G5SAV2"/>
<keyword evidence="3" id="KW-0966">Cell projection</keyword>
<accession>A0A1G5SAV2</accession>
<gene>
    <name evidence="3" type="primary">ylqH</name>
    <name evidence="3" type="ORF">NSMM_150054</name>
</gene>
<dbReference type="GO" id="GO:0005886">
    <property type="term" value="C:plasma membrane"/>
    <property type="evidence" value="ECO:0007669"/>
    <property type="project" value="TreeGrafter"/>
</dbReference>
<evidence type="ECO:0000313" key="3">
    <source>
        <dbReference type="EMBL" id="SCZ84316.1"/>
    </source>
</evidence>
<name>A0A1G5SAV2_9PROT</name>
<keyword evidence="3" id="KW-0969">Cilium</keyword>
<dbReference type="Pfam" id="PF01312">
    <property type="entry name" value="Bac_export_2"/>
    <property type="match status" value="1"/>
</dbReference>
<dbReference type="PANTHER" id="PTHR30531">
    <property type="entry name" value="FLAGELLAR BIOSYNTHETIC PROTEIN FLHB"/>
    <property type="match status" value="1"/>
</dbReference>
<evidence type="ECO:0000256" key="1">
    <source>
        <dbReference type="ARBA" id="ARBA00010690"/>
    </source>
</evidence>
<organism evidence="3 4">
    <name type="scientific">Nitrosomonas mobilis</name>
    <dbReference type="NCBI Taxonomy" id="51642"/>
    <lineage>
        <taxon>Bacteria</taxon>
        <taxon>Pseudomonadati</taxon>
        <taxon>Pseudomonadota</taxon>
        <taxon>Betaproteobacteria</taxon>
        <taxon>Nitrosomonadales</taxon>
        <taxon>Nitrosomonadaceae</taxon>
        <taxon>Nitrosomonas</taxon>
    </lineage>
</organism>
<comment type="similarity">
    <text evidence="1">Belongs to the type III secretion exporter family.</text>
</comment>
<feature type="region of interest" description="Disordered" evidence="2">
    <location>
        <begin position="1"/>
        <end position="28"/>
    </location>
</feature>
<dbReference type="GO" id="GO:0009306">
    <property type="term" value="P:protein secretion"/>
    <property type="evidence" value="ECO:0007669"/>
    <property type="project" value="InterPro"/>
</dbReference>
<dbReference type="InterPro" id="IPR006135">
    <property type="entry name" value="T3SS_substrate_exporter"/>
</dbReference>
<dbReference type="STRING" id="51642.NSMM_150054"/>
<dbReference type="Proteomes" id="UP000198729">
    <property type="component" value="Unassembled WGS sequence"/>
</dbReference>
<dbReference type="EMBL" id="FMWO01000020">
    <property type="protein sequence ID" value="SCZ84316.1"/>
    <property type="molecule type" value="Genomic_DNA"/>
</dbReference>
<protein>
    <submittedName>
        <fullName evidence="3">Putative similar to flagellar biosynthetic protein</fullName>
    </submittedName>
</protein>
<dbReference type="PANTHER" id="PTHR30531:SF12">
    <property type="entry name" value="FLAGELLAR BIOSYNTHETIC PROTEIN FLHB"/>
    <property type="match status" value="1"/>
</dbReference>
<evidence type="ECO:0000313" key="4">
    <source>
        <dbReference type="Proteomes" id="UP000198729"/>
    </source>
</evidence>
<evidence type="ECO:0000256" key="2">
    <source>
        <dbReference type="SAM" id="MobiDB-lite"/>
    </source>
</evidence>
<reference evidence="3 4" key="1">
    <citation type="submission" date="2016-10" db="EMBL/GenBank/DDBJ databases">
        <authorList>
            <person name="de Groot N.N."/>
        </authorList>
    </citation>
    <scope>NUCLEOTIDE SEQUENCE [LARGE SCALE GENOMIC DNA]</scope>
    <source>
        <strain evidence="3">1</strain>
    </source>
</reference>
<dbReference type="Gene3D" id="3.40.1690.10">
    <property type="entry name" value="secretion proteins EscU"/>
    <property type="match status" value="1"/>
</dbReference>